<keyword evidence="2" id="KW-1185">Reference proteome</keyword>
<name>A0A6N6RLZ8_9FLAO</name>
<evidence type="ECO:0000313" key="1">
    <source>
        <dbReference type="EMBL" id="KAB2814573.1"/>
    </source>
</evidence>
<dbReference type="EMBL" id="WBVO01000001">
    <property type="protein sequence ID" value="KAB2814573.1"/>
    <property type="molecule type" value="Genomic_DNA"/>
</dbReference>
<dbReference type="Proteomes" id="UP000468650">
    <property type="component" value="Unassembled WGS sequence"/>
</dbReference>
<protein>
    <submittedName>
        <fullName evidence="1">Uncharacterized protein</fullName>
    </submittedName>
</protein>
<accession>A0A6N6RLZ8</accession>
<comment type="caution">
    <text evidence="1">The sequence shown here is derived from an EMBL/GenBank/DDBJ whole genome shotgun (WGS) entry which is preliminary data.</text>
</comment>
<sequence length="105" mass="12504">MKLWNAFSEKRMRLDHLSALDLRIKTLRILEKNEGEQLDLDQIARALVDESAINSESLEDRDRKNFRNRLRRALRALQRYGEVQRKCVTTTINTKKHTYSYVRKG</sequence>
<evidence type="ECO:0000313" key="2">
    <source>
        <dbReference type="Proteomes" id="UP000468650"/>
    </source>
</evidence>
<organism evidence="1 2">
    <name type="scientific">Phaeocystidibacter luteus</name>
    <dbReference type="NCBI Taxonomy" id="911197"/>
    <lineage>
        <taxon>Bacteria</taxon>
        <taxon>Pseudomonadati</taxon>
        <taxon>Bacteroidota</taxon>
        <taxon>Flavobacteriia</taxon>
        <taxon>Flavobacteriales</taxon>
        <taxon>Phaeocystidibacteraceae</taxon>
        <taxon>Phaeocystidibacter</taxon>
    </lineage>
</organism>
<reference evidence="1 2" key="1">
    <citation type="submission" date="2019-09" db="EMBL/GenBank/DDBJ databases">
        <title>Genomes of family Cryomorphaceae.</title>
        <authorList>
            <person name="Bowman J.P."/>
        </authorList>
    </citation>
    <scope>NUCLEOTIDE SEQUENCE [LARGE SCALE GENOMIC DNA]</scope>
    <source>
        <strain evidence="1 2">LMG 25704</strain>
    </source>
</reference>
<dbReference type="AlphaFoldDB" id="A0A6N6RLZ8"/>
<dbReference type="RefSeq" id="WP_170266322.1">
    <property type="nucleotide sequence ID" value="NZ_WBVO01000001.1"/>
</dbReference>
<gene>
    <name evidence="1" type="ORF">F8C67_02200</name>
</gene>
<proteinExistence type="predicted"/>